<dbReference type="PROSITE" id="PS50089">
    <property type="entry name" value="ZF_RING_2"/>
    <property type="match status" value="1"/>
</dbReference>
<dbReference type="SUPFAM" id="SSF57850">
    <property type="entry name" value="RING/U-box"/>
    <property type="match status" value="1"/>
</dbReference>
<dbReference type="InterPro" id="IPR007527">
    <property type="entry name" value="Znf_SWIM"/>
</dbReference>
<dbReference type="InParanoid" id="A0A168MVE3"/>
<feature type="domain" description="RING-type" evidence="3">
    <location>
        <begin position="272"/>
        <end position="319"/>
    </location>
</feature>
<feature type="region of interest" description="Disordered" evidence="2">
    <location>
        <begin position="1"/>
        <end position="118"/>
    </location>
</feature>
<gene>
    <name evidence="5" type="primary">ABSGL_04889.1 scaffold 6065</name>
</gene>
<feature type="compositionally biased region" description="Low complexity" evidence="2">
    <location>
        <begin position="1"/>
        <end position="15"/>
    </location>
</feature>
<accession>A0A168MVE3</accession>
<evidence type="ECO:0000313" key="6">
    <source>
        <dbReference type="Proteomes" id="UP000078561"/>
    </source>
</evidence>
<sequence>MLSATSASTSTSVTTPKRRSIRQQRMAIKKDEEALSQVESSSSLKTPKLKSKVKSTGPKSKKVIEKKVIKKKTTKNPVSAAAELTPVGTANPSSASSSNTVKRTGSEAKAKAPKKSKPVIESLITEEEADLLPEMRGRIERARREKIYVVSRNPINSTTEEFTVTGSTGNLYSVKIGPSTSCSCRDFIHRRRHCKHILVILLKMFHLHPSSPIFRTIKPSQNVLRDIFSTCIPDPTALVPEALKALIDKKMHGEPVNVEIKTERRPLDSSDCPVCCDEFDEAKVDGIVFCIVCGNNIHKICFETWKRTRGANVTCVFCRSPWEDPFAPKKPLPLSRNHEGFVNFGMELGLSNKRDTSTYGQ</sequence>
<dbReference type="InterPro" id="IPR039903">
    <property type="entry name" value="Zswim2"/>
</dbReference>
<dbReference type="GO" id="GO:0008270">
    <property type="term" value="F:zinc ion binding"/>
    <property type="evidence" value="ECO:0007669"/>
    <property type="project" value="UniProtKB-KW"/>
</dbReference>
<dbReference type="PROSITE" id="PS50966">
    <property type="entry name" value="ZF_SWIM"/>
    <property type="match status" value="1"/>
</dbReference>
<dbReference type="GO" id="GO:0061630">
    <property type="term" value="F:ubiquitin protein ligase activity"/>
    <property type="evidence" value="ECO:0007669"/>
    <property type="project" value="InterPro"/>
</dbReference>
<evidence type="ECO:0000259" key="4">
    <source>
        <dbReference type="PROSITE" id="PS50966"/>
    </source>
</evidence>
<dbReference type="PANTHER" id="PTHR21540:SF0">
    <property type="entry name" value="PHD FAMILY PROTEIN"/>
    <property type="match status" value="1"/>
</dbReference>
<dbReference type="OMA" id="CKHIVYV"/>
<dbReference type="Gene3D" id="3.30.40.10">
    <property type="entry name" value="Zinc/RING finger domain, C3HC4 (zinc finger)"/>
    <property type="match status" value="1"/>
</dbReference>
<feature type="domain" description="SWIM-type" evidence="4">
    <location>
        <begin position="172"/>
        <end position="205"/>
    </location>
</feature>
<evidence type="ECO:0000259" key="3">
    <source>
        <dbReference type="PROSITE" id="PS50089"/>
    </source>
</evidence>
<evidence type="ECO:0000313" key="5">
    <source>
        <dbReference type="EMBL" id="SAL99288.1"/>
    </source>
</evidence>
<keyword evidence="6" id="KW-1185">Reference proteome</keyword>
<evidence type="ECO:0000256" key="1">
    <source>
        <dbReference type="PROSITE-ProRule" id="PRU00175"/>
    </source>
</evidence>
<evidence type="ECO:0000256" key="2">
    <source>
        <dbReference type="SAM" id="MobiDB-lite"/>
    </source>
</evidence>
<dbReference type="AlphaFoldDB" id="A0A168MVE3"/>
<dbReference type="EMBL" id="LT552609">
    <property type="protein sequence ID" value="SAL99288.1"/>
    <property type="molecule type" value="Genomic_DNA"/>
</dbReference>
<dbReference type="PANTHER" id="PTHR21540">
    <property type="entry name" value="RING FINGER AND SWIM DOMAIN-CONTAINING PROTEIN 2"/>
    <property type="match status" value="1"/>
</dbReference>
<dbReference type="OrthoDB" id="2122982at2759"/>
<name>A0A168MVE3_ABSGL</name>
<keyword evidence="1" id="KW-0863">Zinc-finger</keyword>
<protein>
    <recommendedName>
        <fullName evidence="7">SWIM-type domain-containing protein</fullName>
    </recommendedName>
</protein>
<reference evidence="5" key="1">
    <citation type="submission" date="2016-04" db="EMBL/GenBank/DDBJ databases">
        <authorList>
            <person name="Evans L.H."/>
            <person name="Alamgir A."/>
            <person name="Owens N."/>
            <person name="Weber N.D."/>
            <person name="Virtaneva K."/>
            <person name="Barbian K."/>
            <person name="Babar A."/>
            <person name="Rosenke K."/>
        </authorList>
    </citation>
    <scope>NUCLEOTIDE SEQUENCE [LARGE SCALE GENOMIC DNA]</scope>
    <source>
        <strain evidence="5">CBS 101.48</strain>
    </source>
</reference>
<dbReference type="Pfam" id="PF04434">
    <property type="entry name" value="SWIM"/>
    <property type="match status" value="1"/>
</dbReference>
<keyword evidence="1" id="KW-0862">Zinc</keyword>
<evidence type="ECO:0008006" key="7">
    <source>
        <dbReference type="Google" id="ProtNLM"/>
    </source>
</evidence>
<keyword evidence="1" id="KW-0479">Metal-binding</keyword>
<dbReference type="InterPro" id="IPR001841">
    <property type="entry name" value="Znf_RING"/>
</dbReference>
<organism evidence="5">
    <name type="scientific">Absidia glauca</name>
    <name type="common">Pin mould</name>
    <dbReference type="NCBI Taxonomy" id="4829"/>
    <lineage>
        <taxon>Eukaryota</taxon>
        <taxon>Fungi</taxon>
        <taxon>Fungi incertae sedis</taxon>
        <taxon>Mucoromycota</taxon>
        <taxon>Mucoromycotina</taxon>
        <taxon>Mucoromycetes</taxon>
        <taxon>Mucorales</taxon>
        <taxon>Cunninghamellaceae</taxon>
        <taxon>Absidia</taxon>
    </lineage>
</organism>
<dbReference type="InterPro" id="IPR013083">
    <property type="entry name" value="Znf_RING/FYVE/PHD"/>
</dbReference>
<dbReference type="STRING" id="4829.A0A168MVE3"/>
<proteinExistence type="predicted"/>
<dbReference type="Proteomes" id="UP000078561">
    <property type="component" value="Unassembled WGS sequence"/>
</dbReference>